<evidence type="ECO:0000256" key="6">
    <source>
        <dbReference type="ARBA" id="ARBA00023136"/>
    </source>
</evidence>
<feature type="transmembrane region" description="Helical" evidence="7">
    <location>
        <begin position="137"/>
        <end position="160"/>
    </location>
</feature>
<dbReference type="GO" id="GO:0016020">
    <property type="term" value="C:membrane"/>
    <property type="evidence" value="ECO:0007669"/>
    <property type="project" value="UniProtKB-SubCell"/>
</dbReference>
<keyword evidence="11" id="KW-1185">Reference proteome</keyword>
<feature type="domain" description="Cation/H+ exchanger transmembrane" evidence="9">
    <location>
        <begin position="24"/>
        <end position="403"/>
    </location>
</feature>
<feature type="transmembrane region" description="Helical" evidence="7">
    <location>
        <begin position="42"/>
        <end position="60"/>
    </location>
</feature>
<dbReference type="Pfam" id="PF00999">
    <property type="entry name" value="Na_H_Exchanger"/>
    <property type="match status" value="1"/>
</dbReference>
<feature type="domain" description="UspA" evidence="8">
    <location>
        <begin position="574"/>
        <end position="699"/>
    </location>
</feature>
<keyword evidence="5" id="KW-0406">Ion transport</keyword>
<organism evidence="10 11">
    <name type="scientific">Polyangium jinanense</name>
    <dbReference type="NCBI Taxonomy" id="2829994"/>
    <lineage>
        <taxon>Bacteria</taxon>
        <taxon>Pseudomonadati</taxon>
        <taxon>Myxococcota</taxon>
        <taxon>Polyangia</taxon>
        <taxon>Polyangiales</taxon>
        <taxon>Polyangiaceae</taxon>
        <taxon>Polyangium</taxon>
    </lineage>
</organism>
<comment type="subcellular location">
    <subcellularLocation>
        <location evidence="1">Membrane</location>
        <topology evidence="1">Multi-pass membrane protein</topology>
    </subcellularLocation>
</comment>
<comment type="caution">
    <text evidence="10">The sequence shown here is derived from an EMBL/GenBank/DDBJ whole genome shotgun (WGS) entry which is preliminary data.</text>
</comment>
<feature type="transmembrane region" description="Helical" evidence="7">
    <location>
        <begin position="290"/>
        <end position="308"/>
    </location>
</feature>
<dbReference type="InterPro" id="IPR006016">
    <property type="entry name" value="UspA"/>
</dbReference>
<dbReference type="InterPro" id="IPR006153">
    <property type="entry name" value="Cation/H_exchanger_TM"/>
</dbReference>
<feature type="transmembrane region" description="Helical" evidence="7">
    <location>
        <begin position="172"/>
        <end position="193"/>
    </location>
</feature>
<dbReference type="EMBL" id="JAGTJJ010000022">
    <property type="protein sequence ID" value="MDC3984608.1"/>
    <property type="molecule type" value="Genomic_DNA"/>
</dbReference>
<evidence type="ECO:0000259" key="9">
    <source>
        <dbReference type="Pfam" id="PF00999"/>
    </source>
</evidence>
<evidence type="ECO:0000256" key="3">
    <source>
        <dbReference type="ARBA" id="ARBA00022692"/>
    </source>
</evidence>
<feature type="transmembrane region" description="Helical" evidence="7">
    <location>
        <begin position="320"/>
        <end position="343"/>
    </location>
</feature>
<dbReference type="CDD" id="cd00293">
    <property type="entry name" value="USP-like"/>
    <property type="match status" value="1"/>
</dbReference>
<sequence length="726" mass="76792">MHAITHNPLTLLILQMTVVVALSRLLGALLRRIGQPMVIAEITAGILLGPSLLGLVAPGVMDAVFPKSSMPVLGMLSQVGLVLFMFLIGLELDPKLLKNRGRASVVISHTSIVIPFALGALASSWLRSRLSEPDVPFTSFALFMGVAMSITAFPVLARILAERRLLRTKVGALAITCAAVDDVTAWCLLAFVVSTVRSTGLDGAVRTTVMALGYIAVMLFVVRPFLARLGARVGSGQHVNQGVVAISLLLLLVSSMVTEAIGIHALFGAFVLGAAIPKDGGLAEALAHKLEDLVVVLLLPLFFAYSGLRTQIGLLSSPHHWGICALLILLACLGKFGGSALAARFTGLGWRESSAIGILMNTRGLMELVALNLGLDLGVISPTLFTMMVLMALFTTFITTPLLQRIYPFELFAKEVADTPEATPVPVNQAPPFTVVMCVADDRTGPGMVTLGHALGGPAAAERLYALHLIHPDDRASFVLRQERGDTSSDGDALEPLLSRATSLSVPVKPLSFVSGEPAVDICRVAEAKHADLLLLGWRKPLIGKAALSGTVYEVMKRAPADVAVLVDRGLTQIRRVLVPFLGSAHDRAALRLAQRITHIAGADVTVLHVVAKGRDGGKPLGAKARVEEVFQEPGAAGQVKFEVVEHDVPSEAALAEAARGYDLVIVGAGAEWGLSERLFGLQAERMIHACPISLLVVHQHGEVRAAAPKPSLATIVRATGEQASS</sequence>
<evidence type="ECO:0000313" key="11">
    <source>
        <dbReference type="Proteomes" id="UP001151081"/>
    </source>
</evidence>
<name>A0A9X4ATU6_9BACT</name>
<dbReference type="Proteomes" id="UP001151081">
    <property type="component" value="Unassembled WGS sequence"/>
</dbReference>
<dbReference type="PANTHER" id="PTHR32468:SF0">
    <property type="entry name" value="K(+)_H(+) ANTIPORTER 1"/>
    <property type="match status" value="1"/>
</dbReference>
<protein>
    <submittedName>
        <fullName evidence="10">Cation:proton antiporter</fullName>
    </submittedName>
</protein>
<evidence type="ECO:0000256" key="2">
    <source>
        <dbReference type="ARBA" id="ARBA00022448"/>
    </source>
</evidence>
<dbReference type="PANTHER" id="PTHR32468">
    <property type="entry name" value="CATION/H + ANTIPORTER"/>
    <property type="match status" value="1"/>
</dbReference>
<proteinExistence type="predicted"/>
<feature type="transmembrane region" description="Helical" evidence="7">
    <location>
        <begin position="12"/>
        <end position="30"/>
    </location>
</feature>
<reference evidence="10 11" key="1">
    <citation type="submission" date="2021-04" db="EMBL/GenBank/DDBJ databases">
        <title>Genome analysis of Polyangium sp.</title>
        <authorList>
            <person name="Li Y."/>
            <person name="Wang J."/>
        </authorList>
    </citation>
    <scope>NUCLEOTIDE SEQUENCE [LARGE SCALE GENOMIC DNA]</scope>
    <source>
        <strain evidence="10 11">SDU14</strain>
    </source>
</reference>
<feature type="transmembrane region" description="Helical" evidence="7">
    <location>
        <begin position="205"/>
        <end position="226"/>
    </location>
</feature>
<keyword evidence="3 7" id="KW-0812">Transmembrane</keyword>
<gene>
    <name evidence="10" type="ORF">KEG57_29135</name>
</gene>
<dbReference type="RefSeq" id="WP_272422888.1">
    <property type="nucleotide sequence ID" value="NZ_JAGTJJ010000022.1"/>
</dbReference>
<feature type="transmembrane region" description="Helical" evidence="7">
    <location>
        <begin position="104"/>
        <end position="125"/>
    </location>
</feature>
<feature type="transmembrane region" description="Helical" evidence="7">
    <location>
        <begin position="72"/>
        <end position="92"/>
    </location>
</feature>
<evidence type="ECO:0000259" key="8">
    <source>
        <dbReference type="Pfam" id="PF00582"/>
    </source>
</evidence>
<dbReference type="InterPro" id="IPR038770">
    <property type="entry name" value="Na+/solute_symporter_sf"/>
</dbReference>
<dbReference type="Gene3D" id="1.20.1530.20">
    <property type="match status" value="1"/>
</dbReference>
<evidence type="ECO:0000256" key="4">
    <source>
        <dbReference type="ARBA" id="ARBA00022989"/>
    </source>
</evidence>
<feature type="transmembrane region" description="Helical" evidence="7">
    <location>
        <begin position="379"/>
        <end position="403"/>
    </location>
</feature>
<evidence type="ECO:0000256" key="1">
    <source>
        <dbReference type="ARBA" id="ARBA00004141"/>
    </source>
</evidence>
<keyword evidence="4 7" id="KW-1133">Transmembrane helix</keyword>
<dbReference type="SUPFAM" id="SSF52402">
    <property type="entry name" value="Adenine nucleotide alpha hydrolases-like"/>
    <property type="match status" value="2"/>
</dbReference>
<keyword evidence="2" id="KW-0813">Transport</keyword>
<dbReference type="GO" id="GO:1902600">
    <property type="term" value="P:proton transmembrane transport"/>
    <property type="evidence" value="ECO:0007669"/>
    <property type="project" value="InterPro"/>
</dbReference>
<keyword evidence="6 7" id="KW-0472">Membrane</keyword>
<dbReference type="Pfam" id="PF00582">
    <property type="entry name" value="Usp"/>
    <property type="match status" value="2"/>
</dbReference>
<accession>A0A9X4ATU6</accession>
<evidence type="ECO:0000256" key="5">
    <source>
        <dbReference type="ARBA" id="ARBA00023065"/>
    </source>
</evidence>
<dbReference type="AlphaFoldDB" id="A0A9X4ATU6"/>
<feature type="transmembrane region" description="Helical" evidence="7">
    <location>
        <begin position="355"/>
        <end position="373"/>
    </location>
</feature>
<evidence type="ECO:0000256" key="7">
    <source>
        <dbReference type="SAM" id="Phobius"/>
    </source>
</evidence>
<dbReference type="InterPro" id="IPR050794">
    <property type="entry name" value="CPA2_transporter"/>
</dbReference>
<dbReference type="GO" id="GO:0015297">
    <property type="term" value="F:antiporter activity"/>
    <property type="evidence" value="ECO:0007669"/>
    <property type="project" value="InterPro"/>
</dbReference>
<evidence type="ECO:0000313" key="10">
    <source>
        <dbReference type="EMBL" id="MDC3984608.1"/>
    </source>
</evidence>
<feature type="domain" description="UspA" evidence="8">
    <location>
        <begin position="438"/>
        <end position="565"/>
    </location>
</feature>
<dbReference type="Gene3D" id="3.40.50.12370">
    <property type="match status" value="1"/>
</dbReference>